<sequence length="326" mass="36694">MPSLTNLELVPTGSFNHWVSYDFDEQADLLRGWNQDYLQMSSGRFNGYVSDIKFKDVHLFLEYTNQALFQHGQLGNDVIAIGVPLAANNHGVFCGTPSTSDCIHVFSGGNGFEFFSPNGLVMAGISVNRTALFEMLMPEEQAAIQRNCGQAHIFTMSSARLDGIRKFISEIFQTVQAMPDLLQNDLYIKSLRTTILAFLADNLIHGNDDVGIQLSTSRCWHIVAESRELALTQSENAISVADLCQHFGISRRSLQYCFHNMLATNPVAYLRAERLNAVRHMLKDANSVTEAATHWGFWHFGHFSQEYKKMFGELPSTTFKRLHSLN</sequence>
<name>A0A809RGE8_9PROT</name>
<dbReference type="SMART" id="SM00342">
    <property type="entry name" value="HTH_ARAC"/>
    <property type="match status" value="1"/>
</dbReference>
<keyword evidence="2" id="KW-0238">DNA-binding</keyword>
<dbReference type="PROSITE" id="PS01124">
    <property type="entry name" value="HTH_ARAC_FAMILY_2"/>
    <property type="match status" value="1"/>
</dbReference>
<dbReference type="InterPro" id="IPR018060">
    <property type="entry name" value="HTH_AraC"/>
</dbReference>
<evidence type="ECO:0000259" key="4">
    <source>
        <dbReference type="PROSITE" id="PS01124"/>
    </source>
</evidence>
<reference evidence="6" key="1">
    <citation type="submission" date="2019-11" db="EMBL/GenBank/DDBJ databases">
        <title>Isolation and characterization of a novel species in the genus Sulfuriferula.</title>
        <authorList>
            <person name="Mochizuki J."/>
            <person name="Kojima H."/>
            <person name="Fukui M."/>
        </authorList>
    </citation>
    <scope>NUCLEOTIDE SEQUENCE [LARGE SCALE GENOMIC DNA]</scope>
    <source>
        <strain evidence="6">SGTM</strain>
    </source>
</reference>
<protein>
    <submittedName>
        <fullName evidence="5">AraC family transcriptional regulator</fullName>
    </submittedName>
</protein>
<feature type="domain" description="HTH araC/xylS-type" evidence="4">
    <location>
        <begin position="224"/>
        <end position="321"/>
    </location>
</feature>
<dbReference type="InterPro" id="IPR018062">
    <property type="entry name" value="HTH_AraC-typ_CS"/>
</dbReference>
<dbReference type="EMBL" id="AP021881">
    <property type="protein sequence ID" value="BBP00716.1"/>
    <property type="molecule type" value="Genomic_DNA"/>
</dbReference>
<proteinExistence type="predicted"/>
<dbReference type="SUPFAM" id="SSF46689">
    <property type="entry name" value="Homeodomain-like"/>
    <property type="match status" value="1"/>
</dbReference>
<evidence type="ECO:0000256" key="2">
    <source>
        <dbReference type="ARBA" id="ARBA00023125"/>
    </source>
</evidence>
<dbReference type="RefSeq" id="WP_162084597.1">
    <property type="nucleotide sequence ID" value="NZ_AP021881.1"/>
</dbReference>
<dbReference type="AlphaFoldDB" id="A0A809RGE8"/>
<gene>
    <name evidence="5" type="ORF">SFSGTM_14240</name>
</gene>
<evidence type="ECO:0000256" key="1">
    <source>
        <dbReference type="ARBA" id="ARBA00023015"/>
    </source>
</evidence>
<evidence type="ECO:0000313" key="5">
    <source>
        <dbReference type="EMBL" id="BBP00716.1"/>
    </source>
</evidence>
<keyword evidence="6" id="KW-1185">Reference proteome</keyword>
<dbReference type="InterPro" id="IPR053142">
    <property type="entry name" value="PchR_regulatory_protein"/>
</dbReference>
<dbReference type="Proteomes" id="UP000463939">
    <property type="component" value="Chromosome"/>
</dbReference>
<dbReference type="InterPro" id="IPR009057">
    <property type="entry name" value="Homeodomain-like_sf"/>
</dbReference>
<evidence type="ECO:0000256" key="3">
    <source>
        <dbReference type="ARBA" id="ARBA00023163"/>
    </source>
</evidence>
<evidence type="ECO:0000313" key="6">
    <source>
        <dbReference type="Proteomes" id="UP000463939"/>
    </source>
</evidence>
<dbReference type="GO" id="GO:0003700">
    <property type="term" value="F:DNA-binding transcription factor activity"/>
    <property type="evidence" value="ECO:0007669"/>
    <property type="project" value="InterPro"/>
</dbReference>
<organism evidence="5 6">
    <name type="scientific">Sulfuriferula nivalis</name>
    <dbReference type="NCBI Taxonomy" id="2675298"/>
    <lineage>
        <taxon>Bacteria</taxon>
        <taxon>Pseudomonadati</taxon>
        <taxon>Pseudomonadota</taxon>
        <taxon>Betaproteobacteria</taxon>
        <taxon>Nitrosomonadales</taxon>
        <taxon>Sulfuricellaceae</taxon>
        <taxon>Sulfuriferula</taxon>
    </lineage>
</organism>
<dbReference type="KEGG" id="sniv:SFSGTM_14240"/>
<dbReference type="PANTHER" id="PTHR47893">
    <property type="entry name" value="REGULATORY PROTEIN PCHR"/>
    <property type="match status" value="1"/>
</dbReference>
<dbReference type="PROSITE" id="PS00041">
    <property type="entry name" value="HTH_ARAC_FAMILY_1"/>
    <property type="match status" value="1"/>
</dbReference>
<dbReference type="Gene3D" id="1.10.10.60">
    <property type="entry name" value="Homeodomain-like"/>
    <property type="match status" value="1"/>
</dbReference>
<dbReference type="Pfam" id="PF12833">
    <property type="entry name" value="HTH_18"/>
    <property type="match status" value="1"/>
</dbReference>
<dbReference type="GO" id="GO:0043565">
    <property type="term" value="F:sequence-specific DNA binding"/>
    <property type="evidence" value="ECO:0007669"/>
    <property type="project" value="InterPro"/>
</dbReference>
<dbReference type="PANTHER" id="PTHR47893:SF1">
    <property type="entry name" value="REGULATORY PROTEIN PCHR"/>
    <property type="match status" value="1"/>
</dbReference>
<keyword evidence="1" id="KW-0805">Transcription regulation</keyword>
<keyword evidence="3" id="KW-0804">Transcription</keyword>
<accession>A0A809RGE8</accession>